<protein>
    <submittedName>
        <fullName evidence="5">Tfp pilus assembly protein PilX-like protein</fullName>
    </submittedName>
</protein>
<evidence type="ECO:0000313" key="5">
    <source>
        <dbReference type="EMBL" id="ABM56287.1"/>
    </source>
</evidence>
<dbReference type="Pfam" id="PF13681">
    <property type="entry name" value="PilX"/>
    <property type="match status" value="1"/>
</dbReference>
<dbReference type="AlphaFoldDB" id="A1WF80"/>
<keyword evidence="2" id="KW-0812">Transmembrane</keyword>
<dbReference type="InterPro" id="IPR025205">
    <property type="entry name" value="PilX/PilW_C"/>
</dbReference>
<feature type="region of interest" description="Disordered" evidence="1">
    <location>
        <begin position="126"/>
        <end position="171"/>
    </location>
</feature>
<feature type="domain" description="PilX/PilW C-terminal" evidence="3">
    <location>
        <begin position="113"/>
        <end position="256"/>
    </location>
</feature>
<dbReference type="STRING" id="391735.Veis_0503"/>
<evidence type="ECO:0000313" key="6">
    <source>
        <dbReference type="Proteomes" id="UP000000374"/>
    </source>
</evidence>
<keyword evidence="2" id="KW-0472">Membrane</keyword>
<organism evidence="5 6">
    <name type="scientific">Verminephrobacter eiseniae (strain EF01-2)</name>
    <dbReference type="NCBI Taxonomy" id="391735"/>
    <lineage>
        <taxon>Bacteria</taxon>
        <taxon>Pseudomonadati</taxon>
        <taxon>Pseudomonadota</taxon>
        <taxon>Betaproteobacteria</taxon>
        <taxon>Burkholderiales</taxon>
        <taxon>Comamonadaceae</taxon>
        <taxon>Verminephrobacter</taxon>
    </lineage>
</organism>
<feature type="compositionally biased region" description="Low complexity" evidence="1">
    <location>
        <begin position="132"/>
        <end position="142"/>
    </location>
</feature>
<keyword evidence="2" id="KW-1133">Transmembrane helix</keyword>
<dbReference type="InterPro" id="IPR025746">
    <property type="entry name" value="PilX_N_dom"/>
</dbReference>
<gene>
    <name evidence="5" type="ordered locus">Veis_0503</name>
</gene>
<sequence length="257" mass="28248">MRYLMKPVPNAHGAAKAQERGVALVVVMLFLIAITGIGVWTARQSMLAENMARNQMDHEVARQAAESALRDAERDIDSASMGVLQEGASCRRNASAGMTYGLNPIEFTADCAQGLCDTNDTSYASSNWDTASSSSSSSSSSSNVEPWWPKNKGGQWNDDETSKPGRNPVNDNNCLTFKGAVPLGTYTGVPPIRGVEKQPEYLIEVFMRKNIRMNLEETSVTSTAENANQWARMYRITARGFGYSRRTQVVLQTVFFP</sequence>
<feature type="domain" description="Type 4 fimbrial biogenesis protein PilX N-terminal" evidence="4">
    <location>
        <begin position="20"/>
        <end position="70"/>
    </location>
</feature>
<dbReference type="KEGG" id="vei:Veis_0503"/>
<feature type="transmembrane region" description="Helical" evidence="2">
    <location>
        <begin position="21"/>
        <end position="42"/>
    </location>
</feature>
<dbReference type="Proteomes" id="UP000000374">
    <property type="component" value="Chromosome"/>
</dbReference>
<evidence type="ECO:0000256" key="1">
    <source>
        <dbReference type="SAM" id="MobiDB-lite"/>
    </source>
</evidence>
<accession>A1WF80</accession>
<evidence type="ECO:0000256" key="2">
    <source>
        <dbReference type="SAM" id="Phobius"/>
    </source>
</evidence>
<keyword evidence="6" id="KW-1185">Reference proteome</keyword>
<dbReference type="HOGENOM" id="CLU_1081611_0_0_4"/>
<evidence type="ECO:0000259" key="4">
    <source>
        <dbReference type="Pfam" id="PF14341"/>
    </source>
</evidence>
<dbReference type="EMBL" id="CP000542">
    <property type="protein sequence ID" value="ABM56287.1"/>
    <property type="molecule type" value="Genomic_DNA"/>
</dbReference>
<name>A1WF80_VEREI</name>
<dbReference type="Pfam" id="PF14341">
    <property type="entry name" value="PilX_N"/>
    <property type="match status" value="1"/>
</dbReference>
<evidence type="ECO:0000259" key="3">
    <source>
        <dbReference type="Pfam" id="PF13681"/>
    </source>
</evidence>
<dbReference type="eggNOG" id="COG4726">
    <property type="taxonomic scope" value="Bacteria"/>
</dbReference>
<reference evidence="6" key="1">
    <citation type="submission" date="2006-12" db="EMBL/GenBank/DDBJ databases">
        <title>Complete sequence of chromosome 1 of Verminephrobacter eiseniae EF01-2.</title>
        <authorList>
            <person name="Copeland A."/>
            <person name="Lucas S."/>
            <person name="Lapidus A."/>
            <person name="Barry K."/>
            <person name="Detter J.C."/>
            <person name="Glavina del Rio T."/>
            <person name="Dalin E."/>
            <person name="Tice H."/>
            <person name="Pitluck S."/>
            <person name="Chertkov O."/>
            <person name="Brettin T."/>
            <person name="Bruce D."/>
            <person name="Han C."/>
            <person name="Tapia R."/>
            <person name="Gilna P."/>
            <person name="Schmutz J."/>
            <person name="Larimer F."/>
            <person name="Land M."/>
            <person name="Hauser L."/>
            <person name="Kyrpides N."/>
            <person name="Kim E."/>
            <person name="Stahl D."/>
            <person name="Richardson P."/>
        </authorList>
    </citation>
    <scope>NUCLEOTIDE SEQUENCE [LARGE SCALE GENOMIC DNA]</scope>
    <source>
        <strain evidence="6">EF01-2</strain>
    </source>
</reference>
<proteinExistence type="predicted"/>